<dbReference type="GO" id="GO:0033194">
    <property type="term" value="P:response to hydroperoxide"/>
    <property type="evidence" value="ECO:0007669"/>
    <property type="project" value="TreeGrafter"/>
</dbReference>
<dbReference type="Pfam" id="PF03883">
    <property type="entry name" value="H2O2_YaaD"/>
    <property type="match status" value="1"/>
</dbReference>
<keyword evidence="4" id="KW-1185">Reference proteome</keyword>
<dbReference type="RefSeq" id="WP_165641174.1">
    <property type="nucleotide sequence ID" value="NZ_JAAITT010000029.1"/>
</dbReference>
<dbReference type="HAMAP" id="MF_00652">
    <property type="entry name" value="UPF0246"/>
    <property type="match status" value="1"/>
</dbReference>
<dbReference type="AlphaFoldDB" id="A0AAW5BNE9"/>
<proteinExistence type="inferred from homology"/>
<dbReference type="NCBIfam" id="NF002543">
    <property type="entry name" value="PRK02101.1-4"/>
    <property type="match status" value="1"/>
</dbReference>
<dbReference type="PANTHER" id="PTHR30283:SF4">
    <property type="entry name" value="PEROXIDE STRESS RESISTANCE PROTEIN YAAA"/>
    <property type="match status" value="1"/>
</dbReference>
<dbReference type="EMBL" id="JAKNGE010000005">
    <property type="protein sequence ID" value="MCG4744888.1"/>
    <property type="molecule type" value="Genomic_DNA"/>
</dbReference>
<comment type="similarity">
    <text evidence="1">Belongs to the UPF0246 family.</text>
</comment>
<accession>A0AAW5BNE9</accession>
<sequence>MNIIISPAKKMNVREDELDWADLPCFLSKAEELKEYIRGLSRSEARALWQCNETIAGLNYGRFQAMDLTGRLTPALLSYEGIQYQYMAPGVFETRHWDYVQQHLRILSGFYGILRPLDGIVPYRLEMQAKVKLPPDCGSQEGITSLYEYWGDLLYRELVKEDKVVVNLASKEYSKAIEPFLTPDITYLTCVFGILEADKKGGPKVKVKATEAKMARGEMVRFMAEHEVSCPEELKGFDGLGYCYHGELSGEKEYVFLKGQKDAIAVPGFS</sequence>
<evidence type="ECO:0000313" key="3">
    <source>
        <dbReference type="EMBL" id="NSJ50708.1"/>
    </source>
</evidence>
<dbReference type="Proteomes" id="UP001299608">
    <property type="component" value="Unassembled WGS sequence"/>
</dbReference>
<gene>
    <name evidence="2" type="primary">yaaA</name>
    <name evidence="3" type="ORF">G5B36_18640</name>
    <name evidence="2" type="ORF">L0N08_05635</name>
</gene>
<evidence type="ECO:0000313" key="5">
    <source>
        <dbReference type="Proteomes" id="UP001299608"/>
    </source>
</evidence>
<dbReference type="InterPro" id="IPR005583">
    <property type="entry name" value="YaaA"/>
</dbReference>
<reference evidence="3 4" key="1">
    <citation type="journal article" date="2020" name="Cell Host Microbe">
        <title>Functional and Genomic Variation between Human-Derived Isolates of Lachnospiraceae Reveals Inter- and Intra-Species Diversity.</title>
        <authorList>
            <person name="Sorbara M.T."/>
            <person name="Littmann E.R."/>
            <person name="Fontana E."/>
            <person name="Moody T.U."/>
            <person name="Kohout C.E."/>
            <person name="Gjonbalaj M."/>
            <person name="Eaton V."/>
            <person name="Seok R."/>
            <person name="Leiner I.M."/>
            <person name="Pamer E.G."/>
        </authorList>
    </citation>
    <scope>NUCLEOTIDE SEQUENCE [LARGE SCALE GENOMIC DNA]</scope>
    <source>
        <strain evidence="3 4">MSK.1.17</strain>
    </source>
</reference>
<reference evidence="3" key="2">
    <citation type="submission" date="2020-02" db="EMBL/GenBank/DDBJ databases">
        <authorList>
            <person name="Littmann E."/>
            <person name="Sorbara M."/>
        </authorList>
    </citation>
    <scope>NUCLEOTIDE SEQUENCE</scope>
    <source>
        <strain evidence="3">MSK.1.17</strain>
    </source>
</reference>
<organism evidence="2 5">
    <name type="scientific">Enterocloster aldenensis</name>
    <dbReference type="NCBI Taxonomy" id="358742"/>
    <lineage>
        <taxon>Bacteria</taxon>
        <taxon>Bacillati</taxon>
        <taxon>Bacillota</taxon>
        <taxon>Clostridia</taxon>
        <taxon>Lachnospirales</taxon>
        <taxon>Lachnospiraceae</taxon>
        <taxon>Enterocloster</taxon>
    </lineage>
</organism>
<reference evidence="2" key="3">
    <citation type="submission" date="2022-01" db="EMBL/GenBank/DDBJ databases">
        <title>Collection of gut derived symbiotic bacterial strains cultured from healthy donors.</title>
        <authorList>
            <person name="Lin H."/>
            <person name="Kohout C."/>
            <person name="Waligurski E."/>
            <person name="Pamer E.G."/>
        </authorList>
    </citation>
    <scope>NUCLEOTIDE SEQUENCE</scope>
    <source>
        <strain evidence="2">DFI.6.55</strain>
    </source>
</reference>
<dbReference type="PANTHER" id="PTHR30283">
    <property type="entry name" value="PEROXIDE STRESS RESPONSE PROTEIN YAAA"/>
    <property type="match status" value="1"/>
</dbReference>
<dbReference type="GO" id="GO:0005829">
    <property type="term" value="C:cytosol"/>
    <property type="evidence" value="ECO:0007669"/>
    <property type="project" value="TreeGrafter"/>
</dbReference>
<evidence type="ECO:0000313" key="4">
    <source>
        <dbReference type="Proteomes" id="UP000669239"/>
    </source>
</evidence>
<protein>
    <recommendedName>
        <fullName evidence="1">UPF0246 protein G5B36_18640</fullName>
    </recommendedName>
</protein>
<dbReference type="Proteomes" id="UP000669239">
    <property type="component" value="Unassembled WGS sequence"/>
</dbReference>
<dbReference type="EMBL" id="JAAITT010000029">
    <property type="protein sequence ID" value="NSJ50708.1"/>
    <property type="molecule type" value="Genomic_DNA"/>
</dbReference>
<name>A0AAW5BNE9_9FIRM</name>
<evidence type="ECO:0000256" key="1">
    <source>
        <dbReference type="HAMAP-Rule" id="MF_00652"/>
    </source>
</evidence>
<evidence type="ECO:0000313" key="2">
    <source>
        <dbReference type="EMBL" id="MCG4744888.1"/>
    </source>
</evidence>
<comment type="caution">
    <text evidence="2">The sequence shown here is derived from an EMBL/GenBank/DDBJ whole genome shotgun (WGS) entry which is preliminary data.</text>
</comment>